<dbReference type="GO" id="GO:0016787">
    <property type="term" value="F:hydrolase activity"/>
    <property type="evidence" value="ECO:0007669"/>
    <property type="project" value="UniProtKB-KW"/>
</dbReference>
<proteinExistence type="predicted"/>
<dbReference type="SUPFAM" id="SSF53474">
    <property type="entry name" value="alpha/beta-Hydrolases"/>
    <property type="match status" value="1"/>
</dbReference>
<dbReference type="RefSeq" id="WP_131556967.1">
    <property type="nucleotide sequence ID" value="NZ_SJSN01000003.1"/>
</dbReference>
<keyword evidence="1" id="KW-0378">Hydrolase</keyword>
<dbReference type="Proteomes" id="UP000291485">
    <property type="component" value="Unassembled WGS sequence"/>
</dbReference>
<organism evidence="1 2">
    <name type="scientific">Pedobacter frigidisoli</name>
    <dbReference type="NCBI Taxonomy" id="2530455"/>
    <lineage>
        <taxon>Bacteria</taxon>
        <taxon>Pseudomonadati</taxon>
        <taxon>Bacteroidota</taxon>
        <taxon>Sphingobacteriia</taxon>
        <taxon>Sphingobacteriales</taxon>
        <taxon>Sphingobacteriaceae</taxon>
        <taxon>Pedobacter</taxon>
    </lineage>
</organism>
<protein>
    <submittedName>
        <fullName evidence="1">Serine hydrolase family protein</fullName>
    </submittedName>
</protein>
<gene>
    <name evidence="1" type="ORF">EZ449_05520</name>
</gene>
<sequence length="175" mass="19517">MTNYFIIPGLGNSGPDHWQTHFEKSSTNFIRINQKNWDAPTASDWTETIEQAISNYDLANVVLIGHSLGCTAIANWARKYQKEIKGALLVAPSDLEAPRYTFPTIGFDHVPLDKINFKTIVVASSDDEWVSLKRAKFFADSWESEFVNIGNAGHINANSGFGEWPEGLEILKTLG</sequence>
<name>A0A4R0PA58_9SPHI</name>
<evidence type="ECO:0000313" key="1">
    <source>
        <dbReference type="EMBL" id="TCD11717.1"/>
    </source>
</evidence>
<evidence type="ECO:0000313" key="2">
    <source>
        <dbReference type="Proteomes" id="UP000291485"/>
    </source>
</evidence>
<dbReference type="PANTHER" id="PTHR15394">
    <property type="entry name" value="SERINE HYDROLASE RBBP9"/>
    <property type="match status" value="1"/>
</dbReference>
<dbReference type="InterPro" id="IPR029058">
    <property type="entry name" value="AB_hydrolase_fold"/>
</dbReference>
<accession>A0A4R0PA58</accession>
<keyword evidence="2" id="KW-1185">Reference proteome</keyword>
<dbReference type="PANTHER" id="PTHR15394:SF3">
    <property type="entry name" value="SERINE HYDROLASE RBBP9"/>
    <property type="match status" value="1"/>
</dbReference>
<dbReference type="InterPro" id="IPR010662">
    <property type="entry name" value="RBBP9/YdeN"/>
</dbReference>
<dbReference type="OrthoDB" id="9804993at2"/>
<dbReference type="EMBL" id="SJSN01000003">
    <property type="protein sequence ID" value="TCD11717.1"/>
    <property type="molecule type" value="Genomic_DNA"/>
</dbReference>
<dbReference type="Pfam" id="PF06821">
    <property type="entry name" value="Ser_hydrolase"/>
    <property type="match status" value="1"/>
</dbReference>
<reference evidence="1 2" key="1">
    <citation type="submission" date="2019-02" db="EMBL/GenBank/DDBJ databases">
        <title>Pedobacter sp. RP-3-11 sp. nov., isolated from Arctic soil.</title>
        <authorList>
            <person name="Dahal R.H."/>
        </authorList>
    </citation>
    <scope>NUCLEOTIDE SEQUENCE [LARGE SCALE GENOMIC DNA]</scope>
    <source>
        <strain evidence="1 2">RP-3-11</strain>
    </source>
</reference>
<dbReference type="Gene3D" id="3.40.50.1820">
    <property type="entry name" value="alpha/beta hydrolase"/>
    <property type="match status" value="1"/>
</dbReference>
<dbReference type="AlphaFoldDB" id="A0A4R0PA58"/>
<comment type="caution">
    <text evidence="1">The sequence shown here is derived from an EMBL/GenBank/DDBJ whole genome shotgun (WGS) entry which is preliminary data.</text>
</comment>